<proteinExistence type="predicted"/>
<evidence type="ECO:0000313" key="1">
    <source>
        <dbReference type="EMBL" id="GIZ47262.1"/>
    </source>
</evidence>
<keyword evidence="2" id="KW-1185">Reference proteome</keyword>
<dbReference type="GeneID" id="68295934"/>
<reference evidence="1 2" key="1">
    <citation type="submission" date="2021-01" db="EMBL/GenBank/DDBJ databases">
        <title>Cercospora kikuchii MAFF 305040 whole genome shotgun sequence.</title>
        <authorList>
            <person name="Kashiwa T."/>
            <person name="Suzuki T."/>
        </authorList>
    </citation>
    <scope>NUCLEOTIDE SEQUENCE [LARGE SCALE GENOMIC DNA]</scope>
    <source>
        <strain evidence="1 2">MAFF 305040</strain>
    </source>
</reference>
<gene>
    <name evidence="1" type="ORF">CKM354_001035900</name>
</gene>
<name>A0A9P3CQ28_9PEZI</name>
<evidence type="ECO:0000313" key="2">
    <source>
        <dbReference type="Proteomes" id="UP000825890"/>
    </source>
</evidence>
<dbReference type="EMBL" id="BOLY01000007">
    <property type="protein sequence ID" value="GIZ47262.1"/>
    <property type="molecule type" value="Genomic_DNA"/>
</dbReference>
<comment type="caution">
    <text evidence="1">The sequence shown here is derived from an EMBL/GenBank/DDBJ whole genome shotgun (WGS) entry which is preliminary data.</text>
</comment>
<dbReference type="Proteomes" id="UP000825890">
    <property type="component" value="Unassembled WGS sequence"/>
</dbReference>
<organism evidence="1 2">
    <name type="scientific">Cercospora kikuchii</name>
    <dbReference type="NCBI Taxonomy" id="84275"/>
    <lineage>
        <taxon>Eukaryota</taxon>
        <taxon>Fungi</taxon>
        <taxon>Dikarya</taxon>
        <taxon>Ascomycota</taxon>
        <taxon>Pezizomycotina</taxon>
        <taxon>Dothideomycetes</taxon>
        <taxon>Dothideomycetidae</taxon>
        <taxon>Mycosphaerellales</taxon>
        <taxon>Mycosphaerellaceae</taxon>
        <taxon>Cercospora</taxon>
    </lineage>
</organism>
<dbReference type="AlphaFoldDB" id="A0A9P3CQ28"/>
<sequence>MSGITNTQNPTAIARVFGTPELLEIILLEVACSDIEFTVDELDKNDRYHWDLKVPNCKVKHAHDQVPHFTWTPIILRAVNRDFRDTIDGSSKLLHLRLRAIPPQTLWEPESFRIGDKLGPLHWLERKLGYHAPDRSKIKGDVLELHLRVSGNHDDKRIKLHNDRQGSWRQISCLEEPHVVSTVVIHLYKIWSIPGRTLRGLPARAYYRRPLCSCDIGSRPTLGEIFDVIDAAESRYCSFPLIRKEGGSKCQC</sequence>
<accession>A0A9P3CQ28</accession>
<dbReference type="RefSeq" id="XP_044661749.1">
    <property type="nucleotide sequence ID" value="XM_044805814.1"/>
</dbReference>
<dbReference type="OrthoDB" id="3650500at2759"/>
<protein>
    <submittedName>
        <fullName evidence="1">Uncharacterized protein</fullName>
    </submittedName>
</protein>